<dbReference type="EMBL" id="JBHSKX010000001">
    <property type="protein sequence ID" value="MFC5365799.1"/>
    <property type="molecule type" value="Genomic_DNA"/>
</dbReference>
<dbReference type="AlphaFoldDB" id="A0ABD5R765"/>
<dbReference type="PROSITE" id="PS50157">
    <property type="entry name" value="ZINC_FINGER_C2H2_2"/>
    <property type="match status" value="1"/>
</dbReference>
<dbReference type="RefSeq" id="WP_227228900.1">
    <property type="nucleotide sequence ID" value="NZ_JAJCVJ010000001.1"/>
</dbReference>
<dbReference type="InterPro" id="IPR013087">
    <property type="entry name" value="Znf_C2H2_type"/>
</dbReference>
<accession>A0ABD5R765</accession>
<name>A0ABD5R765_9EURY</name>
<gene>
    <name evidence="4" type="ORF">ACFPJ5_02535</name>
</gene>
<keyword evidence="2" id="KW-0472">Membrane</keyword>
<feature type="compositionally biased region" description="Basic and acidic residues" evidence="1">
    <location>
        <begin position="1"/>
        <end position="11"/>
    </location>
</feature>
<feature type="transmembrane region" description="Helical" evidence="2">
    <location>
        <begin position="78"/>
        <end position="100"/>
    </location>
</feature>
<keyword evidence="5" id="KW-1185">Reference proteome</keyword>
<organism evidence="4 5">
    <name type="scientific">Salinirubrum litoreum</name>
    <dbReference type="NCBI Taxonomy" id="1126234"/>
    <lineage>
        <taxon>Archaea</taxon>
        <taxon>Methanobacteriati</taxon>
        <taxon>Methanobacteriota</taxon>
        <taxon>Stenosarchaea group</taxon>
        <taxon>Halobacteria</taxon>
        <taxon>Halobacteriales</taxon>
        <taxon>Haloferacaceae</taxon>
        <taxon>Salinirubrum</taxon>
    </lineage>
</organism>
<protein>
    <recommendedName>
        <fullName evidence="3">C2H2-type domain-containing protein</fullName>
    </recommendedName>
</protein>
<keyword evidence="2" id="KW-1133">Transmembrane helix</keyword>
<keyword evidence="2" id="KW-0812">Transmembrane</keyword>
<dbReference type="Proteomes" id="UP001596201">
    <property type="component" value="Unassembled WGS sequence"/>
</dbReference>
<evidence type="ECO:0000256" key="1">
    <source>
        <dbReference type="SAM" id="MobiDB-lite"/>
    </source>
</evidence>
<evidence type="ECO:0000313" key="4">
    <source>
        <dbReference type="EMBL" id="MFC5365799.1"/>
    </source>
</evidence>
<feature type="region of interest" description="Disordered" evidence="1">
    <location>
        <begin position="1"/>
        <end position="30"/>
    </location>
</feature>
<sequence>MLDDTTPDRGSRPTAADDQTAVPPDETPETCDYCGRPFSDAESLTLHRGLAHYESLTEADQEAFVEAYRAEEPDLRRFRIVALGLLVLIYFGFLLLYAGVT</sequence>
<comment type="caution">
    <text evidence="4">The sequence shown here is derived from an EMBL/GenBank/DDBJ whole genome shotgun (WGS) entry which is preliminary data.</text>
</comment>
<feature type="domain" description="C2H2-type" evidence="3">
    <location>
        <begin position="29"/>
        <end position="52"/>
    </location>
</feature>
<proteinExistence type="predicted"/>
<evidence type="ECO:0000256" key="2">
    <source>
        <dbReference type="SAM" id="Phobius"/>
    </source>
</evidence>
<evidence type="ECO:0000313" key="5">
    <source>
        <dbReference type="Proteomes" id="UP001596201"/>
    </source>
</evidence>
<evidence type="ECO:0000259" key="3">
    <source>
        <dbReference type="PROSITE" id="PS50157"/>
    </source>
</evidence>
<dbReference type="PROSITE" id="PS00028">
    <property type="entry name" value="ZINC_FINGER_C2H2_1"/>
    <property type="match status" value="1"/>
</dbReference>
<reference evidence="4 5" key="1">
    <citation type="journal article" date="2019" name="Int. J. Syst. Evol. Microbiol.">
        <title>The Global Catalogue of Microorganisms (GCM) 10K type strain sequencing project: providing services to taxonomists for standard genome sequencing and annotation.</title>
        <authorList>
            <consortium name="The Broad Institute Genomics Platform"/>
            <consortium name="The Broad Institute Genome Sequencing Center for Infectious Disease"/>
            <person name="Wu L."/>
            <person name="Ma J."/>
        </authorList>
    </citation>
    <scope>NUCLEOTIDE SEQUENCE [LARGE SCALE GENOMIC DNA]</scope>
    <source>
        <strain evidence="4 5">CGMCC 1.12237</strain>
    </source>
</reference>